<evidence type="ECO:0000313" key="2">
    <source>
        <dbReference type="Proteomes" id="UP000295620"/>
    </source>
</evidence>
<keyword evidence="2" id="KW-1185">Reference proteome</keyword>
<name>A0A4V3D166_9SPHI</name>
<dbReference type="Proteomes" id="UP000295620">
    <property type="component" value="Unassembled WGS sequence"/>
</dbReference>
<comment type="caution">
    <text evidence="1">The sequence shown here is derived from an EMBL/GenBank/DDBJ whole genome shotgun (WGS) entry which is preliminary data.</text>
</comment>
<dbReference type="EMBL" id="SNYC01000004">
    <property type="protein sequence ID" value="TDQ09467.1"/>
    <property type="molecule type" value="Genomic_DNA"/>
</dbReference>
<reference evidence="1 2" key="1">
    <citation type="submission" date="2019-03" db="EMBL/GenBank/DDBJ databases">
        <title>Genomic Encyclopedia of Archaeal and Bacterial Type Strains, Phase II (KMG-II): from individual species to whole genera.</title>
        <authorList>
            <person name="Goeker M."/>
        </authorList>
    </citation>
    <scope>NUCLEOTIDE SEQUENCE [LARGE SCALE GENOMIC DNA]</scope>
    <source>
        <strain evidence="1 2">DSM 19035</strain>
    </source>
</reference>
<proteinExistence type="predicted"/>
<sequence>MFLRTFLLLGLLFFLGDKYANSTKVYICNSSNAKRYHYNSKCRGLSNCQHKIIQTTLDKAKRSKKTLCGWED</sequence>
<gene>
    <name evidence="1" type="ORF">ATK78_1621</name>
</gene>
<evidence type="ECO:0000313" key="1">
    <source>
        <dbReference type="EMBL" id="TDQ09467.1"/>
    </source>
</evidence>
<organism evidence="1 2">
    <name type="scientific">Pedobacter metabolipauper</name>
    <dbReference type="NCBI Taxonomy" id="425513"/>
    <lineage>
        <taxon>Bacteria</taxon>
        <taxon>Pseudomonadati</taxon>
        <taxon>Bacteroidota</taxon>
        <taxon>Sphingobacteriia</taxon>
        <taxon>Sphingobacteriales</taxon>
        <taxon>Sphingobacteriaceae</taxon>
        <taxon>Pedobacter</taxon>
    </lineage>
</organism>
<protein>
    <submittedName>
        <fullName evidence="1">Uncharacterized protein</fullName>
    </submittedName>
</protein>
<accession>A0A4V3D166</accession>
<dbReference type="AlphaFoldDB" id="A0A4V3D166"/>